<evidence type="ECO:0008006" key="3">
    <source>
        <dbReference type="Google" id="ProtNLM"/>
    </source>
</evidence>
<comment type="caution">
    <text evidence="1">The sequence shown here is derived from an EMBL/GenBank/DDBJ whole genome shotgun (WGS) entry which is preliminary data.</text>
</comment>
<dbReference type="RefSeq" id="WP_194290387.1">
    <property type="nucleotide sequence ID" value="NZ_JABGDC010000012.1"/>
</dbReference>
<protein>
    <recommendedName>
        <fullName evidence="3">GAF domain-containing protein</fullName>
    </recommendedName>
</protein>
<reference evidence="1 2" key="1">
    <citation type="submission" date="2019-07" db="EMBL/GenBank/DDBJ databases">
        <title>R&amp;d 2014.</title>
        <authorList>
            <person name="Klenk H.-P."/>
        </authorList>
    </citation>
    <scope>NUCLEOTIDE SEQUENCE [LARGE SCALE GENOMIC DNA]</scope>
    <source>
        <strain evidence="1 2">DSM 45764</strain>
    </source>
</reference>
<organism evidence="1 2">
    <name type="scientific">Modestobacter roseus</name>
    <dbReference type="NCBI Taxonomy" id="1181884"/>
    <lineage>
        <taxon>Bacteria</taxon>
        <taxon>Bacillati</taxon>
        <taxon>Actinomycetota</taxon>
        <taxon>Actinomycetes</taxon>
        <taxon>Geodermatophilales</taxon>
        <taxon>Geodermatophilaceae</taxon>
        <taxon>Modestobacter</taxon>
    </lineage>
</organism>
<accession>A0A562IM30</accession>
<dbReference type="InterPro" id="IPR029016">
    <property type="entry name" value="GAF-like_dom_sf"/>
</dbReference>
<evidence type="ECO:0000313" key="2">
    <source>
        <dbReference type="Proteomes" id="UP000321490"/>
    </source>
</evidence>
<keyword evidence="2" id="KW-1185">Reference proteome</keyword>
<name>A0A562IM30_9ACTN</name>
<gene>
    <name evidence="1" type="ORF">JD78_00152</name>
</gene>
<evidence type="ECO:0000313" key="1">
    <source>
        <dbReference type="EMBL" id="TWH71654.1"/>
    </source>
</evidence>
<dbReference type="Proteomes" id="UP000321490">
    <property type="component" value="Unassembled WGS sequence"/>
</dbReference>
<dbReference type="SUPFAM" id="SSF55781">
    <property type="entry name" value="GAF domain-like"/>
    <property type="match status" value="1"/>
</dbReference>
<dbReference type="Gene3D" id="3.30.450.40">
    <property type="match status" value="1"/>
</dbReference>
<dbReference type="EMBL" id="VLKF01000001">
    <property type="protein sequence ID" value="TWH71654.1"/>
    <property type="molecule type" value="Genomic_DNA"/>
</dbReference>
<proteinExistence type="predicted"/>
<sequence length="121" mass="13056">MPLVENFHRALAEAATELPDAELLPERLARACARVLPVDGAGICLFFLSDRRLPLGSSDAESAEAERLQFTSGEGPCLAAHAAGEPVLADEAAIRARWPGFYDSLVARTRIRSTISLPLRD</sequence>
<dbReference type="AlphaFoldDB" id="A0A562IM30"/>